<dbReference type="VEuPathDB" id="TriTrypDB:Lsey_0298_0010"/>
<organism evidence="2 3">
    <name type="scientific">Leptomonas seymouri</name>
    <dbReference type="NCBI Taxonomy" id="5684"/>
    <lineage>
        <taxon>Eukaryota</taxon>
        <taxon>Discoba</taxon>
        <taxon>Euglenozoa</taxon>
        <taxon>Kinetoplastea</taxon>
        <taxon>Metakinetoplastina</taxon>
        <taxon>Trypanosomatida</taxon>
        <taxon>Trypanosomatidae</taxon>
        <taxon>Leishmaniinae</taxon>
        <taxon>Leptomonas</taxon>
    </lineage>
</organism>
<protein>
    <recommendedName>
        <fullName evidence="4">Present in the outer mitochondrial membrane proteome 10</fullName>
    </recommendedName>
</protein>
<dbReference type="AlphaFoldDB" id="A0A0N1HUN6"/>
<reference evidence="2 3" key="1">
    <citation type="journal article" date="2015" name="PLoS Pathog.">
        <title>Leptomonas seymouri: Adaptations to the Dixenous Life Cycle Analyzed by Genome Sequencing, Transcriptome Profiling and Co-infection with Leishmania donovani.</title>
        <authorList>
            <person name="Kraeva N."/>
            <person name="Butenko A."/>
            <person name="Hlavacova J."/>
            <person name="Kostygov A."/>
            <person name="Myskova J."/>
            <person name="Grybchuk D."/>
            <person name="Lestinova T."/>
            <person name="Votypka J."/>
            <person name="Volf P."/>
            <person name="Opperdoes F."/>
            <person name="Flegontov P."/>
            <person name="Lukes J."/>
            <person name="Yurchenko V."/>
        </authorList>
    </citation>
    <scope>NUCLEOTIDE SEQUENCE [LARGE SCALE GENOMIC DNA]</scope>
    <source>
        <strain evidence="2 3">ATCC 30220</strain>
    </source>
</reference>
<evidence type="ECO:0000313" key="2">
    <source>
        <dbReference type="EMBL" id="KPI84018.1"/>
    </source>
</evidence>
<sequence length="621" mass="67960">MPSSKVLAIGGAVVATAAIIGTVAVMRSQQKHNEEDDDVFSAPASNIPQSKKQQQQQQQPALAPKAAPNDSPKSAATVPDAVKKAASESKAAAGEVFAKVESKSPAAKDAIATLLDEALNELKPAPSVVPVAPTVPESKAENKVTKVSAAVDLSGRKSFEHLGIAMKVPDGWEVREELSPIPNVAMVTVWNPEFEDFPNAEVPGAVPVIILSVEDIRSENLNLTEFKERSKDLSMQQMLMMTGGVVQPMIRKDSSVQEGSFRHMLEYAQSMPPFLDLTVINLLEVRNGVAYVFQIMCSPNIMKEYRPLFMQLARDTVVTPMDSSALGFYRVCTGKVAVEIDTTWSWSYPSADGAATSSFLAQFELASSVKKEEITLYEEDKVPATEHMLRSEKTVDGVKIRSAFNGMQEKKTLLYNGYALVVHPRQKAISYLPEACLVRTIKSVVPSSEEPRPKSGATFVTPEYGYRFDVVGGSRVVSTKLGNGTVVYAPQGIPSDPSRAVPPEEQGPTITIRIGKPETDPDCMGSVAEWRRRIEEEAANGSITNIQVVNLKDQECLTFTSKEMQEALPNEKVEVRGKVFIFVRNGVTTLVRWESASGMWRKYERDMDAFLASFNFLKDSA</sequence>
<evidence type="ECO:0000256" key="1">
    <source>
        <dbReference type="SAM" id="MobiDB-lite"/>
    </source>
</evidence>
<evidence type="ECO:0008006" key="4">
    <source>
        <dbReference type="Google" id="ProtNLM"/>
    </source>
</evidence>
<dbReference type="OMA" id="WEMATGL"/>
<dbReference type="EMBL" id="LJSK01000298">
    <property type="protein sequence ID" value="KPI84018.1"/>
    <property type="molecule type" value="Genomic_DNA"/>
</dbReference>
<accession>A0A0N1HUN6</accession>
<keyword evidence="3" id="KW-1185">Reference proteome</keyword>
<dbReference type="Proteomes" id="UP000038009">
    <property type="component" value="Unassembled WGS sequence"/>
</dbReference>
<evidence type="ECO:0000313" key="3">
    <source>
        <dbReference type="Proteomes" id="UP000038009"/>
    </source>
</evidence>
<comment type="caution">
    <text evidence="2">The sequence shown here is derived from an EMBL/GenBank/DDBJ whole genome shotgun (WGS) entry which is preliminary data.</text>
</comment>
<dbReference type="OrthoDB" id="248381at2759"/>
<name>A0A0N1HUN6_LEPSE</name>
<proteinExistence type="predicted"/>
<gene>
    <name evidence="2" type="ORF">ABL78_6927</name>
</gene>
<feature type="region of interest" description="Disordered" evidence="1">
    <location>
        <begin position="29"/>
        <end position="82"/>
    </location>
</feature>
<feature type="compositionally biased region" description="Low complexity" evidence="1">
    <location>
        <begin position="48"/>
        <end position="68"/>
    </location>
</feature>